<organism evidence="1 2">
    <name type="scientific">Phaseolus angularis</name>
    <name type="common">Azuki bean</name>
    <name type="synonym">Vigna angularis</name>
    <dbReference type="NCBI Taxonomy" id="3914"/>
    <lineage>
        <taxon>Eukaryota</taxon>
        <taxon>Viridiplantae</taxon>
        <taxon>Streptophyta</taxon>
        <taxon>Embryophyta</taxon>
        <taxon>Tracheophyta</taxon>
        <taxon>Spermatophyta</taxon>
        <taxon>Magnoliopsida</taxon>
        <taxon>eudicotyledons</taxon>
        <taxon>Gunneridae</taxon>
        <taxon>Pentapetalae</taxon>
        <taxon>rosids</taxon>
        <taxon>fabids</taxon>
        <taxon>Fabales</taxon>
        <taxon>Fabaceae</taxon>
        <taxon>Papilionoideae</taxon>
        <taxon>50 kb inversion clade</taxon>
        <taxon>NPAAA clade</taxon>
        <taxon>indigoferoid/millettioid clade</taxon>
        <taxon>Phaseoleae</taxon>
        <taxon>Vigna</taxon>
    </lineage>
</organism>
<proteinExistence type="predicted"/>
<reference evidence="2" key="1">
    <citation type="journal article" date="2015" name="Proc. Natl. Acad. Sci. U.S.A.">
        <title>Genome sequencing of adzuki bean (Vigna angularis) provides insight into high starch and low fat accumulation and domestication.</title>
        <authorList>
            <person name="Yang K."/>
            <person name="Tian Z."/>
            <person name="Chen C."/>
            <person name="Luo L."/>
            <person name="Zhao B."/>
            <person name="Wang Z."/>
            <person name="Yu L."/>
            <person name="Li Y."/>
            <person name="Sun Y."/>
            <person name="Li W."/>
            <person name="Chen Y."/>
            <person name="Li Y."/>
            <person name="Zhang Y."/>
            <person name="Ai D."/>
            <person name="Zhao J."/>
            <person name="Shang C."/>
            <person name="Ma Y."/>
            <person name="Wu B."/>
            <person name="Wang M."/>
            <person name="Gao L."/>
            <person name="Sun D."/>
            <person name="Zhang P."/>
            <person name="Guo F."/>
            <person name="Wang W."/>
            <person name="Li Y."/>
            <person name="Wang J."/>
            <person name="Varshney R.K."/>
            <person name="Wang J."/>
            <person name="Ling H.Q."/>
            <person name="Wan P."/>
        </authorList>
    </citation>
    <scope>NUCLEOTIDE SEQUENCE</scope>
    <source>
        <strain evidence="2">cv. Jingnong 6</strain>
    </source>
</reference>
<dbReference type="Proteomes" id="UP000053144">
    <property type="component" value="Chromosome 10"/>
</dbReference>
<accession>A0A0L9VPA2</accession>
<dbReference type="AlphaFoldDB" id="A0A0L9VPA2"/>
<evidence type="ECO:0000313" key="2">
    <source>
        <dbReference type="Proteomes" id="UP000053144"/>
    </source>
</evidence>
<sequence length="200" mass="23156">MPEHSILSHRGFLVSRTACQSWGKGVIVRIDNFIWKYVVGFQSKGLKAHKGISGFNKIDIYNSFLKSPDMIGKCDSFSIENLIKKESLCAYVITWILLPREKVKILFKDEYLPGTDEVNPVNVDTSKYKFKPQTRFEEFVDEIFNRLDEKMAMLQRSFTEMHRKIDYALRINAFGDTSVYDSESEKNNADEKVVESSETE</sequence>
<name>A0A0L9VPA2_PHAAN</name>
<evidence type="ECO:0000313" key="1">
    <source>
        <dbReference type="EMBL" id="KOM56875.1"/>
    </source>
</evidence>
<dbReference type="Gramene" id="KOM56875">
    <property type="protein sequence ID" value="KOM56875"/>
    <property type="gene ID" value="LR48_Vigan10g276700"/>
</dbReference>
<protein>
    <submittedName>
        <fullName evidence="1">Uncharacterized protein</fullName>
    </submittedName>
</protein>
<dbReference type="EMBL" id="CM003380">
    <property type="protein sequence ID" value="KOM56875.1"/>
    <property type="molecule type" value="Genomic_DNA"/>
</dbReference>
<gene>
    <name evidence="1" type="ORF">LR48_Vigan10g276700</name>
</gene>